<reference evidence="5" key="1">
    <citation type="submission" date="2024-02" db="EMBL/GenBank/DDBJ databases">
        <authorList>
            <consortium name="ELIXIR-Norway"/>
            <consortium name="Elixir Norway"/>
        </authorList>
    </citation>
    <scope>NUCLEOTIDE SEQUENCE</scope>
</reference>
<evidence type="ECO:0000256" key="2">
    <source>
        <dbReference type="ARBA" id="ARBA00023043"/>
    </source>
</evidence>
<dbReference type="PANTHER" id="PTHR23206:SF7">
    <property type="entry name" value="PROTEIN KINASE DOMAIN-CONTAINING PROTEIN"/>
    <property type="match status" value="1"/>
</dbReference>
<dbReference type="Gene3D" id="1.25.40.20">
    <property type="entry name" value="Ankyrin repeat-containing domain"/>
    <property type="match status" value="1"/>
</dbReference>
<dbReference type="PANTHER" id="PTHR23206">
    <property type="entry name" value="MASK PROTEIN"/>
    <property type="match status" value="1"/>
</dbReference>
<feature type="region of interest" description="Disordered" evidence="4">
    <location>
        <begin position="290"/>
        <end position="316"/>
    </location>
</feature>
<organism evidence="5 6">
    <name type="scientific">Sphagnum troendelagicum</name>
    <dbReference type="NCBI Taxonomy" id="128251"/>
    <lineage>
        <taxon>Eukaryota</taxon>
        <taxon>Viridiplantae</taxon>
        <taxon>Streptophyta</taxon>
        <taxon>Embryophyta</taxon>
        <taxon>Bryophyta</taxon>
        <taxon>Sphagnophytina</taxon>
        <taxon>Sphagnopsida</taxon>
        <taxon>Sphagnales</taxon>
        <taxon>Sphagnaceae</taxon>
        <taxon>Sphagnum</taxon>
    </lineage>
</organism>
<dbReference type="Pfam" id="PF12796">
    <property type="entry name" value="Ank_2"/>
    <property type="match status" value="1"/>
</dbReference>
<dbReference type="SMART" id="SM00248">
    <property type="entry name" value="ANK"/>
    <property type="match status" value="4"/>
</dbReference>
<protein>
    <submittedName>
        <fullName evidence="5">Uncharacterized protein</fullName>
    </submittedName>
</protein>
<evidence type="ECO:0000256" key="3">
    <source>
        <dbReference type="PROSITE-ProRule" id="PRU00023"/>
    </source>
</evidence>
<dbReference type="Pfam" id="PF13637">
    <property type="entry name" value="Ank_4"/>
    <property type="match status" value="1"/>
</dbReference>
<feature type="compositionally biased region" description="Polar residues" evidence="4">
    <location>
        <begin position="307"/>
        <end position="316"/>
    </location>
</feature>
<evidence type="ECO:0000256" key="4">
    <source>
        <dbReference type="SAM" id="MobiDB-lite"/>
    </source>
</evidence>
<keyword evidence="6" id="KW-1185">Reference proteome</keyword>
<dbReference type="EMBL" id="OZ019905">
    <property type="protein sequence ID" value="CAK9201474.1"/>
    <property type="molecule type" value="Genomic_DNA"/>
</dbReference>
<dbReference type="InterPro" id="IPR036770">
    <property type="entry name" value="Ankyrin_rpt-contain_sf"/>
</dbReference>
<evidence type="ECO:0000313" key="6">
    <source>
        <dbReference type="Proteomes" id="UP001497512"/>
    </source>
</evidence>
<sequence>MGDQESEKLEVGAYATSLHQAVKENDIRSIRSLVEGGAKVQAPDKIGRTPLHWALVFGHEEAARVLIINTPKRALDARDGFGCTALHYGAATGRTQVARILIERGAAINALDSNKRTPLHLAAQNVNPDMVELLTSRGADKSLADVKGALPFDVATDWNSLSSIPCLRPDTTKLINDKVDTAEVFLDRKEVIVEIPTNKRKSFVAEKPPRQGPSLERLLGVWKAAEREARRKKDAEVEAAQKATATLNTALKEWRKAELEVRILKAQISNISNLCNCKLVAGESAITEEGRTCGQQSCNKKPPEGGASTTSSARHQSLSVDVEFSATAEEQEQFSTDSQQSSNDLSWCTEWDVQGMEATTTQVLSPQERKSPKLLHKGEDAEPVWVQVPTFKQKFDILSSDVGLKRSNSFDTAHFLVMVGGLSEKLPFMSSLEVY</sequence>
<feature type="repeat" description="ANK" evidence="3">
    <location>
        <begin position="13"/>
        <end position="45"/>
    </location>
</feature>
<evidence type="ECO:0000256" key="1">
    <source>
        <dbReference type="ARBA" id="ARBA00022737"/>
    </source>
</evidence>
<dbReference type="InterPro" id="IPR002110">
    <property type="entry name" value="Ankyrin_rpt"/>
</dbReference>
<keyword evidence="1" id="KW-0677">Repeat</keyword>
<accession>A0ABP0TP47</accession>
<gene>
    <name evidence="5" type="ORF">CSSPTR1EN2_LOCUS5925</name>
</gene>
<feature type="repeat" description="ANK" evidence="3">
    <location>
        <begin position="81"/>
        <end position="113"/>
    </location>
</feature>
<evidence type="ECO:0000313" key="5">
    <source>
        <dbReference type="EMBL" id="CAK9201474.1"/>
    </source>
</evidence>
<dbReference type="PROSITE" id="PS50297">
    <property type="entry name" value="ANK_REP_REGION"/>
    <property type="match status" value="3"/>
</dbReference>
<dbReference type="Proteomes" id="UP001497512">
    <property type="component" value="Chromosome 13"/>
</dbReference>
<dbReference type="PROSITE" id="PS50088">
    <property type="entry name" value="ANK_REPEAT"/>
    <property type="match status" value="4"/>
</dbReference>
<name>A0ABP0TP47_9BRYO</name>
<keyword evidence="2 3" id="KW-0040">ANK repeat</keyword>
<dbReference type="SUPFAM" id="SSF48403">
    <property type="entry name" value="Ankyrin repeat"/>
    <property type="match status" value="1"/>
</dbReference>
<dbReference type="PRINTS" id="PR01415">
    <property type="entry name" value="ANKYRIN"/>
</dbReference>
<feature type="repeat" description="ANK" evidence="3">
    <location>
        <begin position="46"/>
        <end position="67"/>
    </location>
</feature>
<proteinExistence type="predicted"/>
<feature type="repeat" description="ANK" evidence="3">
    <location>
        <begin position="114"/>
        <end position="146"/>
    </location>
</feature>
<dbReference type="InterPro" id="IPR051631">
    <property type="entry name" value="Ankyrin-KH/SAM_domain"/>
</dbReference>